<keyword evidence="1" id="KW-0812">Transmembrane</keyword>
<feature type="transmembrane region" description="Helical" evidence="1">
    <location>
        <begin position="12"/>
        <end position="37"/>
    </location>
</feature>
<proteinExistence type="predicted"/>
<dbReference type="Proteomes" id="UP001609932">
    <property type="component" value="Unassembled WGS sequence"/>
</dbReference>
<comment type="caution">
    <text evidence="2">The sequence shown here is derived from an EMBL/GenBank/DDBJ whole genome shotgun (WGS) entry which is preliminary data.</text>
</comment>
<dbReference type="RefSeq" id="WP_395273674.1">
    <property type="nucleotide sequence ID" value="NZ_JBHEGD010000002.1"/>
</dbReference>
<keyword evidence="3" id="KW-1185">Reference proteome</keyword>
<gene>
    <name evidence="2" type="ORF">ACEVAQ_20025</name>
</gene>
<sequence>MDSFFFDAPLAIMLAAMTPLILLAWIGLMAAFGEVIWSDCYRLSRAHEIVKAAIIDQKLVKARISAGKATMVSFKYVYRLRYEYERRTYEVEHLVLDNDHVELNPQAGTILLYVPKANPANATPESPSAASPIAAMALMFMGYAVWVAAPALLTGF</sequence>
<organism evidence="2 3">
    <name type="scientific">Ectopseudomonas khazarica</name>
    <dbReference type="NCBI Taxonomy" id="2502979"/>
    <lineage>
        <taxon>Bacteria</taxon>
        <taxon>Pseudomonadati</taxon>
        <taxon>Pseudomonadota</taxon>
        <taxon>Gammaproteobacteria</taxon>
        <taxon>Pseudomonadales</taxon>
        <taxon>Pseudomonadaceae</taxon>
        <taxon>Ectopseudomonas</taxon>
    </lineage>
</organism>
<name>A0ABW7MI73_9GAMM</name>
<keyword evidence="1" id="KW-0472">Membrane</keyword>
<accession>A0ABW7MI73</accession>
<reference evidence="2 3" key="1">
    <citation type="submission" date="2024-09" db="EMBL/GenBank/DDBJ databases">
        <title>Elucidation of the Bokeelamides from Bacteria Associated with Moon Snail Egg Collars.</title>
        <authorList>
            <person name="Campbell R."/>
            <person name="Piedl K."/>
            <person name="Mevers E."/>
        </authorList>
    </citation>
    <scope>NUCLEOTIDE SEQUENCE [LARGE SCALE GENOMIC DNA]</scope>
    <source>
        <strain evidence="2 3">EM133</strain>
    </source>
</reference>
<keyword evidence="1" id="KW-1133">Transmembrane helix</keyword>
<feature type="transmembrane region" description="Helical" evidence="1">
    <location>
        <begin position="133"/>
        <end position="153"/>
    </location>
</feature>
<protein>
    <recommendedName>
        <fullName evidence="4">DUF3592 domain-containing protein</fullName>
    </recommendedName>
</protein>
<evidence type="ECO:0008006" key="4">
    <source>
        <dbReference type="Google" id="ProtNLM"/>
    </source>
</evidence>
<dbReference type="EMBL" id="JBHEGD010000002">
    <property type="protein sequence ID" value="MFH6600991.1"/>
    <property type="molecule type" value="Genomic_DNA"/>
</dbReference>
<evidence type="ECO:0000256" key="1">
    <source>
        <dbReference type="SAM" id="Phobius"/>
    </source>
</evidence>
<evidence type="ECO:0000313" key="2">
    <source>
        <dbReference type="EMBL" id="MFH6600991.1"/>
    </source>
</evidence>
<evidence type="ECO:0000313" key="3">
    <source>
        <dbReference type="Proteomes" id="UP001609932"/>
    </source>
</evidence>